<feature type="transmembrane region" description="Helical" evidence="1">
    <location>
        <begin position="21"/>
        <end position="42"/>
    </location>
</feature>
<organism evidence="2 3">
    <name type="scientific">Choiromyces venosus 120613-1</name>
    <dbReference type="NCBI Taxonomy" id="1336337"/>
    <lineage>
        <taxon>Eukaryota</taxon>
        <taxon>Fungi</taxon>
        <taxon>Dikarya</taxon>
        <taxon>Ascomycota</taxon>
        <taxon>Pezizomycotina</taxon>
        <taxon>Pezizomycetes</taxon>
        <taxon>Pezizales</taxon>
        <taxon>Tuberaceae</taxon>
        <taxon>Choiromyces</taxon>
    </lineage>
</organism>
<keyword evidence="1" id="KW-1133">Transmembrane helix</keyword>
<evidence type="ECO:0000256" key="1">
    <source>
        <dbReference type="SAM" id="Phobius"/>
    </source>
</evidence>
<evidence type="ECO:0000313" key="2">
    <source>
        <dbReference type="EMBL" id="RPB01793.1"/>
    </source>
</evidence>
<dbReference type="AlphaFoldDB" id="A0A3N4JTW3"/>
<keyword evidence="1" id="KW-0812">Transmembrane</keyword>
<name>A0A3N4JTW3_9PEZI</name>
<dbReference type="Proteomes" id="UP000276215">
    <property type="component" value="Unassembled WGS sequence"/>
</dbReference>
<protein>
    <submittedName>
        <fullName evidence="2">Uncharacterized protein</fullName>
    </submittedName>
</protein>
<proteinExistence type="predicted"/>
<accession>A0A3N4JTW3</accession>
<keyword evidence="3" id="KW-1185">Reference proteome</keyword>
<evidence type="ECO:0000313" key="3">
    <source>
        <dbReference type="Proteomes" id="UP000276215"/>
    </source>
</evidence>
<reference evidence="2 3" key="1">
    <citation type="journal article" date="2018" name="Nat. Ecol. Evol.">
        <title>Pezizomycetes genomes reveal the molecular basis of ectomycorrhizal truffle lifestyle.</title>
        <authorList>
            <person name="Murat C."/>
            <person name="Payen T."/>
            <person name="Noel B."/>
            <person name="Kuo A."/>
            <person name="Morin E."/>
            <person name="Chen J."/>
            <person name="Kohler A."/>
            <person name="Krizsan K."/>
            <person name="Balestrini R."/>
            <person name="Da Silva C."/>
            <person name="Montanini B."/>
            <person name="Hainaut M."/>
            <person name="Levati E."/>
            <person name="Barry K.W."/>
            <person name="Belfiori B."/>
            <person name="Cichocki N."/>
            <person name="Clum A."/>
            <person name="Dockter R.B."/>
            <person name="Fauchery L."/>
            <person name="Guy J."/>
            <person name="Iotti M."/>
            <person name="Le Tacon F."/>
            <person name="Lindquist E.A."/>
            <person name="Lipzen A."/>
            <person name="Malagnac F."/>
            <person name="Mello A."/>
            <person name="Molinier V."/>
            <person name="Miyauchi S."/>
            <person name="Poulain J."/>
            <person name="Riccioni C."/>
            <person name="Rubini A."/>
            <person name="Sitrit Y."/>
            <person name="Splivallo R."/>
            <person name="Traeger S."/>
            <person name="Wang M."/>
            <person name="Zifcakova L."/>
            <person name="Wipf D."/>
            <person name="Zambonelli A."/>
            <person name="Paolocci F."/>
            <person name="Nowrousian M."/>
            <person name="Ottonello S."/>
            <person name="Baldrian P."/>
            <person name="Spatafora J.W."/>
            <person name="Henrissat B."/>
            <person name="Nagy L.G."/>
            <person name="Aury J.M."/>
            <person name="Wincker P."/>
            <person name="Grigoriev I.V."/>
            <person name="Bonfante P."/>
            <person name="Martin F.M."/>
        </authorList>
    </citation>
    <scope>NUCLEOTIDE SEQUENCE [LARGE SCALE GENOMIC DNA]</scope>
    <source>
        <strain evidence="2 3">120613-1</strain>
    </source>
</reference>
<gene>
    <name evidence="2" type="ORF">L873DRAFT_602660</name>
</gene>
<keyword evidence="1" id="KW-0472">Membrane</keyword>
<feature type="transmembrane region" description="Helical" evidence="1">
    <location>
        <begin position="62"/>
        <end position="94"/>
    </location>
</feature>
<sequence>MVENLTNAPFTVKLELLLLKLLFLSTSSVFVMTSSSLCKILLFDMTVDFLKSLKLSSTQNSYLGLILLLAFSTNSILMSCGFIVLLFIIFHIFFPNIIRALLAQADYTPEHNMNSLIIP</sequence>
<dbReference type="EMBL" id="ML120371">
    <property type="protein sequence ID" value="RPB01793.1"/>
    <property type="molecule type" value="Genomic_DNA"/>
</dbReference>